<dbReference type="EMBL" id="LAVV01006460">
    <property type="protein sequence ID" value="KNZ59799.1"/>
    <property type="molecule type" value="Genomic_DNA"/>
</dbReference>
<name>A0A0L6VGD7_9BASI</name>
<dbReference type="PANTHER" id="PTHR46579">
    <property type="entry name" value="F5/8 TYPE C DOMAIN-CONTAINING PROTEIN-RELATED"/>
    <property type="match status" value="1"/>
</dbReference>
<dbReference type="VEuPathDB" id="FungiDB:VP01_1660g11"/>
<sequence length="777" mass="88125">MTTMFFCWLHLEAGVGLNRCRMARDLVLKMMLKAQGTPSNQISNSAIPKDTRTILKRSLGFKLEMIACFPSCHKLYHPPNLPSECNYRKTPRSRPCGTQLFTSKNLFAGGSHQRKFQPQAFCLKVNQAPIIHHPTCSFVTQKPAPWLKWFLNIPCIESAIQDWRKEVLNSPDNVTIDIQQGSAWKNFKWDHDGQASNRLDLVFSLFVDWFNLRGNKLAGKQQLVGIILMNCMNLPPTMRSQLQYTFLAGMTPVPLSPSMTTITHLLKPLVDKVLSLSTPFTVSTHKYPAGRTVQVRLLPLIGDMGATHKVAGFDSHSATKFCSWCHVLKDEMEKLKLGQLRSGTEVRRTSQSWLRSKTINARDDILRQNGRRYTELNRLPYCDPVQHVSLGMMHNWMEGVLMHHFRGWGFQTLSFKEKRRRGGDQGRSPKQARFETQAEDETDTDGTSDSDSDSDDFQLNQGATGGLFSTTDMDYFRGALANVVLPTFVGCIPSQLGKSHCGKLKASQWVNSNQWCIMENITLLIPCMHIISTLEIFEDIKVNPNHHYTLHVPEQLALWGPLGGVPEWSGKRCIGKLRSLDTKNRLGELEGSLTKRFSRSLRMIDRNNMEGQSWSTMICIDKCSLMRVQLIWWFTIIGICHTQLAQRSFDPKVSVLQPNNCVLIKQNRCLRYGIMKEIIVYKQPERGRMTVCQVKKITNKFCKILTGPSKMFCFWLYAMKAVLGCINPGNVEIVPAECIDTVATYRMLPEGVFGLSKGIILTPFNHLGSLEINPVTS</sequence>
<protein>
    <submittedName>
        <fullName evidence="2">Uncharacterized protein</fullName>
    </submittedName>
</protein>
<evidence type="ECO:0000313" key="3">
    <source>
        <dbReference type="Proteomes" id="UP000037035"/>
    </source>
</evidence>
<dbReference type="PANTHER" id="PTHR46579:SF1">
    <property type="entry name" value="F5_8 TYPE C DOMAIN-CONTAINING PROTEIN"/>
    <property type="match status" value="1"/>
</dbReference>
<reference evidence="2 3" key="1">
    <citation type="submission" date="2015-08" db="EMBL/GenBank/DDBJ databases">
        <title>Next Generation Sequencing and Analysis of the Genome of Puccinia sorghi L Schw, the Causal Agent of Maize Common Rust.</title>
        <authorList>
            <person name="Rochi L."/>
            <person name="Burguener G."/>
            <person name="Darino M."/>
            <person name="Turjanski A."/>
            <person name="Kreff E."/>
            <person name="Dieguez M.J."/>
            <person name="Sacco F."/>
        </authorList>
    </citation>
    <scope>NUCLEOTIDE SEQUENCE [LARGE SCALE GENOMIC DNA]</scope>
    <source>
        <strain evidence="2 3">RO10H11247</strain>
    </source>
</reference>
<dbReference type="OrthoDB" id="3039677at2759"/>
<proteinExistence type="predicted"/>
<evidence type="ECO:0000313" key="2">
    <source>
        <dbReference type="EMBL" id="KNZ59799.1"/>
    </source>
</evidence>
<evidence type="ECO:0000256" key="1">
    <source>
        <dbReference type="SAM" id="MobiDB-lite"/>
    </source>
</evidence>
<feature type="region of interest" description="Disordered" evidence="1">
    <location>
        <begin position="419"/>
        <end position="456"/>
    </location>
</feature>
<accession>A0A0L6VGD7</accession>
<dbReference type="STRING" id="27349.A0A0L6VGD7"/>
<gene>
    <name evidence="2" type="ORF">VP01_1660g11</name>
</gene>
<dbReference type="AlphaFoldDB" id="A0A0L6VGD7"/>
<feature type="compositionally biased region" description="Acidic residues" evidence="1">
    <location>
        <begin position="437"/>
        <end position="456"/>
    </location>
</feature>
<keyword evidence="3" id="KW-1185">Reference proteome</keyword>
<dbReference type="Proteomes" id="UP000037035">
    <property type="component" value="Unassembled WGS sequence"/>
</dbReference>
<organism evidence="2 3">
    <name type="scientific">Puccinia sorghi</name>
    <dbReference type="NCBI Taxonomy" id="27349"/>
    <lineage>
        <taxon>Eukaryota</taxon>
        <taxon>Fungi</taxon>
        <taxon>Dikarya</taxon>
        <taxon>Basidiomycota</taxon>
        <taxon>Pucciniomycotina</taxon>
        <taxon>Pucciniomycetes</taxon>
        <taxon>Pucciniales</taxon>
        <taxon>Pucciniaceae</taxon>
        <taxon>Puccinia</taxon>
    </lineage>
</organism>
<comment type="caution">
    <text evidence="2">The sequence shown here is derived from an EMBL/GenBank/DDBJ whole genome shotgun (WGS) entry which is preliminary data.</text>
</comment>